<reference evidence="1 2" key="1">
    <citation type="submission" date="2019-02" db="EMBL/GenBank/DDBJ databases">
        <title>Deep-cultivation of Planctomycetes and their phenomic and genomic characterization uncovers novel biology.</title>
        <authorList>
            <person name="Wiegand S."/>
            <person name="Jogler M."/>
            <person name="Boedeker C."/>
            <person name="Pinto D."/>
            <person name="Vollmers J."/>
            <person name="Rivas-Marin E."/>
            <person name="Kohn T."/>
            <person name="Peeters S.H."/>
            <person name="Heuer A."/>
            <person name="Rast P."/>
            <person name="Oberbeckmann S."/>
            <person name="Bunk B."/>
            <person name="Jeske O."/>
            <person name="Meyerdierks A."/>
            <person name="Storesund J.E."/>
            <person name="Kallscheuer N."/>
            <person name="Luecker S."/>
            <person name="Lage O.M."/>
            <person name="Pohl T."/>
            <person name="Merkel B.J."/>
            <person name="Hornburger P."/>
            <person name="Mueller R.-W."/>
            <person name="Bruemmer F."/>
            <person name="Labrenz M."/>
            <person name="Spormann A.M."/>
            <person name="Op Den Camp H."/>
            <person name="Overmann J."/>
            <person name="Amann R."/>
            <person name="Jetten M.S.M."/>
            <person name="Mascher T."/>
            <person name="Medema M.H."/>
            <person name="Devos D.P."/>
            <person name="Kaster A.-K."/>
            <person name="Ovreas L."/>
            <person name="Rohde M."/>
            <person name="Galperin M.Y."/>
            <person name="Jogler C."/>
        </authorList>
    </citation>
    <scope>NUCLEOTIDE SEQUENCE [LARGE SCALE GENOMIC DNA]</scope>
    <source>
        <strain evidence="1 2">Pla52o</strain>
    </source>
</reference>
<gene>
    <name evidence="1" type="ORF">Pla52o_37570</name>
</gene>
<organism evidence="1 2">
    <name type="scientific">Novipirellula galeiformis</name>
    <dbReference type="NCBI Taxonomy" id="2528004"/>
    <lineage>
        <taxon>Bacteria</taxon>
        <taxon>Pseudomonadati</taxon>
        <taxon>Planctomycetota</taxon>
        <taxon>Planctomycetia</taxon>
        <taxon>Pirellulales</taxon>
        <taxon>Pirellulaceae</taxon>
        <taxon>Novipirellula</taxon>
    </lineage>
</organism>
<keyword evidence="2" id="KW-1185">Reference proteome</keyword>
<protein>
    <submittedName>
        <fullName evidence="1">Uncharacterized protein</fullName>
    </submittedName>
</protein>
<dbReference type="AlphaFoldDB" id="A0A5C6CAG6"/>
<evidence type="ECO:0000313" key="1">
    <source>
        <dbReference type="EMBL" id="TWU21570.1"/>
    </source>
</evidence>
<dbReference type="Proteomes" id="UP000316304">
    <property type="component" value="Unassembled WGS sequence"/>
</dbReference>
<dbReference type="EMBL" id="SJPT01000006">
    <property type="protein sequence ID" value="TWU21570.1"/>
    <property type="molecule type" value="Genomic_DNA"/>
</dbReference>
<name>A0A5C6CAG6_9BACT</name>
<accession>A0A5C6CAG6</accession>
<sequence length="146" mass="16411">METIARFPNSLPVDKPTMLNAMIHLLTFVAFSAHGVLGWCDLHHHHEHRTHVHDELCHSKESEFGSLTKVESLCGHSPFCNETACAFKLAKFIASPDFTEITSSGFASDRLEFAVESNASRYWVSNGIDRYTTAKSRCALLQSWQL</sequence>
<proteinExistence type="predicted"/>
<evidence type="ECO:0000313" key="2">
    <source>
        <dbReference type="Proteomes" id="UP000316304"/>
    </source>
</evidence>
<comment type="caution">
    <text evidence="1">The sequence shown here is derived from an EMBL/GenBank/DDBJ whole genome shotgun (WGS) entry which is preliminary data.</text>
</comment>